<feature type="region of interest" description="Disordered" evidence="7">
    <location>
        <begin position="1"/>
        <end position="66"/>
    </location>
</feature>
<dbReference type="Pfam" id="PF04893">
    <property type="entry name" value="Yip1"/>
    <property type="match status" value="1"/>
</dbReference>
<dbReference type="PANTHER" id="PTHR12822">
    <property type="entry name" value="PROTEIN YIPF"/>
    <property type="match status" value="1"/>
</dbReference>
<keyword evidence="4 6" id="KW-1133">Transmembrane helix</keyword>
<keyword evidence="5 6" id="KW-0472">Membrane</keyword>
<evidence type="ECO:0000256" key="5">
    <source>
        <dbReference type="ARBA" id="ARBA00023136"/>
    </source>
</evidence>
<feature type="transmembrane region" description="Helical" evidence="6">
    <location>
        <begin position="182"/>
        <end position="202"/>
    </location>
</feature>
<evidence type="ECO:0000256" key="3">
    <source>
        <dbReference type="ARBA" id="ARBA00022692"/>
    </source>
</evidence>
<dbReference type="RefSeq" id="XP_060037738.1">
    <property type="nucleotide sequence ID" value="XM_060181755.1"/>
</dbReference>
<comment type="subcellular location">
    <subcellularLocation>
        <location evidence="6">Golgi apparatus membrane</location>
        <topology evidence="6">Multi-pass membrane protein</topology>
    </subcellularLocation>
    <subcellularLocation>
        <location evidence="1">Golgi apparatus</location>
        <location evidence="1">cis-Golgi network membrane</location>
        <topology evidence="1">Multi-pass membrane protein</topology>
    </subcellularLocation>
</comment>
<dbReference type="GeneID" id="103116180"/>
<evidence type="ECO:0000256" key="1">
    <source>
        <dbReference type="ARBA" id="ARBA00004257"/>
    </source>
</evidence>
<keyword evidence="9" id="KW-1185">Reference proteome</keyword>
<evidence type="ECO:0000256" key="2">
    <source>
        <dbReference type="ARBA" id="ARBA00010596"/>
    </source>
</evidence>
<gene>
    <name evidence="10" type="primary">YIPF2</name>
</gene>
<keyword evidence="3 6" id="KW-0812">Transmembrane</keyword>
<name>A0ABM3WMF2_ERIEU</name>
<feature type="transmembrane region" description="Helical" evidence="6">
    <location>
        <begin position="247"/>
        <end position="270"/>
    </location>
</feature>
<proteinExistence type="inferred from homology"/>
<feature type="transmembrane region" description="Helical" evidence="6">
    <location>
        <begin position="139"/>
        <end position="162"/>
    </location>
</feature>
<dbReference type="Proteomes" id="UP001652624">
    <property type="component" value="Chromosome 23"/>
</dbReference>
<accession>A0ABM3WMF2</accession>
<sequence length="332" mass="36481">MTRFARVEGHRRSVGRDPRGGVQRRRERPAGPTRSPACGGDHGPRPGGAGGRRRRHGGEAPGRAPQAWAELSWRQADMRAGSSQLPQAERQQPGFWTFEYYQSFFDVDTSQVLDRIKGSLLPRPGHSFLRHCLRHRPDLYGPFWICASLTFALAISGNLSLLLAQRRDPSLHYTPQFHKVTAAGITVYCYVSLVPLALWGFLRWHGGARGRPRRPLGFLETVCLYGYSLSPFVPAAVLWFVPVAWLHWLLGGLALGLSAAGLVMALWPLLRGDPRVMVAALLSTVLLLHSLLALGCELYFFQPLPPVPPAPLTTALPPGSQLPAGTPRTTGT</sequence>
<evidence type="ECO:0000259" key="8">
    <source>
        <dbReference type="Pfam" id="PF04893"/>
    </source>
</evidence>
<feature type="transmembrane region" description="Helical" evidence="6">
    <location>
        <begin position="222"/>
        <end position="241"/>
    </location>
</feature>
<protein>
    <recommendedName>
        <fullName evidence="6">Protein YIPF</fullName>
    </recommendedName>
</protein>
<evidence type="ECO:0000313" key="9">
    <source>
        <dbReference type="Proteomes" id="UP001652624"/>
    </source>
</evidence>
<dbReference type="InterPro" id="IPR006977">
    <property type="entry name" value="Yip1_dom"/>
</dbReference>
<evidence type="ECO:0000313" key="10">
    <source>
        <dbReference type="RefSeq" id="XP_060037738.1"/>
    </source>
</evidence>
<evidence type="ECO:0000256" key="6">
    <source>
        <dbReference type="RuleBase" id="RU361264"/>
    </source>
</evidence>
<feature type="transmembrane region" description="Helical" evidence="6">
    <location>
        <begin position="277"/>
        <end position="301"/>
    </location>
</feature>
<evidence type="ECO:0000256" key="7">
    <source>
        <dbReference type="SAM" id="MobiDB-lite"/>
    </source>
</evidence>
<feature type="compositionally biased region" description="Basic and acidic residues" evidence="7">
    <location>
        <begin position="1"/>
        <end position="19"/>
    </location>
</feature>
<dbReference type="InterPro" id="IPR039765">
    <property type="entry name" value="Yip5/YIPF1/YIPF2"/>
</dbReference>
<dbReference type="PANTHER" id="PTHR12822:SF3">
    <property type="entry name" value="PROTEIN YIPF2"/>
    <property type="match status" value="1"/>
</dbReference>
<comment type="similarity">
    <text evidence="2 6">Belongs to the YIP1 family.</text>
</comment>
<feature type="domain" description="Yip1" evidence="8">
    <location>
        <begin position="120"/>
        <end position="292"/>
    </location>
</feature>
<reference evidence="10" key="1">
    <citation type="submission" date="2025-08" db="UniProtKB">
        <authorList>
            <consortium name="RefSeq"/>
        </authorList>
    </citation>
    <scope>IDENTIFICATION</scope>
</reference>
<organism evidence="9 10">
    <name type="scientific">Erinaceus europaeus</name>
    <name type="common">Western European hedgehog</name>
    <dbReference type="NCBI Taxonomy" id="9365"/>
    <lineage>
        <taxon>Eukaryota</taxon>
        <taxon>Metazoa</taxon>
        <taxon>Chordata</taxon>
        <taxon>Craniata</taxon>
        <taxon>Vertebrata</taxon>
        <taxon>Euteleostomi</taxon>
        <taxon>Mammalia</taxon>
        <taxon>Eutheria</taxon>
        <taxon>Laurasiatheria</taxon>
        <taxon>Eulipotyphla</taxon>
        <taxon>Erinaceidae</taxon>
        <taxon>Erinaceinae</taxon>
        <taxon>Erinaceus</taxon>
    </lineage>
</organism>
<evidence type="ECO:0000256" key="4">
    <source>
        <dbReference type="ARBA" id="ARBA00022989"/>
    </source>
</evidence>